<evidence type="ECO:0000256" key="1">
    <source>
        <dbReference type="SAM" id="MobiDB-lite"/>
    </source>
</evidence>
<sequence length="213" mass="23324">MGTSTDFPKAAKSLVEFSAVQSGALSLTDRIEADGKELMLSSGKSDLDFMVEYQGYWFSVNVEQRGTKSHLHIHGAIGKLPYTYESAFSRANVLAVVRAAGRALGGSVQVDSKQNILLIDTIEFEGSLSPKVVLAETTKVLLMVKPYLQLVTILQPPKQASTPAPAHYKKKQDSLVEEEQTDAEKVNVTLKPVVKAHKTFKVKLTPKVKIKPK</sequence>
<keyword evidence="3" id="KW-1185">Reference proteome</keyword>
<protein>
    <submittedName>
        <fullName evidence="2">Uncharacterized protein</fullName>
    </submittedName>
</protein>
<dbReference type="EMBL" id="FLYE01000023">
    <property type="protein sequence ID" value="SCA56943.1"/>
    <property type="molecule type" value="Genomic_DNA"/>
</dbReference>
<gene>
    <name evidence="2" type="ORF">MTBPR1_30313</name>
</gene>
<dbReference type="AlphaFoldDB" id="A0A1C3RI32"/>
<dbReference type="RefSeq" id="WP_069188994.1">
    <property type="nucleotide sequence ID" value="NZ_FLYE01000023.1"/>
</dbReference>
<evidence type="ECO:0000313" key="3">
    <source>
        <dbReference type="Proteomes" id="UP000231658"/>
    </source>
</evidence>
<reference evidence="2 3" key="1">
    <citation type="submission" date="2016-07" db="EMBL/GenBank/DDBJ databases">
        <authorList>
            <person name="Lefevre C.T."/>
        </authorList>
    </citation>
    <scope>NUCLEOTIDE SEQUENCE [LARGE SCALE GENOMIC DNA]</scope>
    <source>
        <strain evidence="2">PR1</strain>
    </source>
</reference>
<feature type="region of interest" description="Disordered" evidence="1">
    <location>
        <begin position="158"/>
        <end position="177"/>
    </location>
</feature>
<accession>A0A1C3RI32</accession>
<dbReference type="OrthoDB" id="7303301at2"/>
<dbReference type="Proteomes" id="UP000231658">
    <property type="component" value="Unassembled WGS sequence"/>
</dbReference>
<organism evidence="2 3">
    <name type="scientific">Candidatus Terasakiella magnetica</name>
    <dbReference type="NCBI Taxonomy" id="1867952"/>
    <lineage>
        <taxon>Bacteria</taxon>
        <taxon>Pseudomonadati</taxon>
        <taxon>Pseudomonadota</taxon>
        <taxon>Alphaproteobacteria</taxon>
        <taxon>Rhodospirillales</taxon>
        <taxon>Terasakiellaceae</taxon>
        <taxon>Terasakiella</taxon>
    </lineage>
</organism>
<proteinExistence type="predicted"/>
<name>A0A1C3RI32_9PROT</name>
<evidence type="ECO:0000313" key="2">
    <source>
        <dbReference type="EMBL" id="SCA56943.1"/>
    </source>
</evidence>